<feature type="domain" description="Protein kinase" evidence="5">
    <location>
        <begin position="375"/>
        <end position="637"/>
    </location>
</feature>
<protein>
    <recommendedName>
        <fullName evidence="5">Protein kinase domain-containing protein</fullName>
    </recommendedName>
</protein>
<dbReference type="SUPFAM" id="SSF56112">
    <property type="entry name" value="Protein kinase-like (PK-like)"/>
    <property type="match status" value="1"/>
</dbReference>
<keyword evidence="4" id="KW-0732">Signal</keyword>
<dbReference type="GO" id="GO:0005524">
    <property type="term" value="F:ATP binding"/>
    <property type="evidence" value="ECO:0007669"/>
    <property type="project" value="UniProtKB-UniRule"/>
</dbReference>
<evidence type="ECO:0000256" key="3">
    <source>
        <dbReference type="SAM" id="Phobius"/>
    </source>
</evidence>
<name>A0A8S1GW24_9PELO</name>
<dbReference type="Proteomes" id="UP000835052">
    <property type="component" value="Unassembled WGS sequence"/>
</dbReference>
<comment type="caution">
    <text evidence="6">The sequence shown here is derived from an EMBL/GenBank/DDBJ whole genome shotgun (WGS) entry which is preliminary data.</text>
</comment>
<dbReference type="GO" id="GO:0005886">
    <property type="term" value="C:plasma membrane"/>
    <property type="evidence" value="ECO:0007669"/>
    <property type="project" value="TreeGrafter"/>
</dbReference>
<dbReference type="EMBL" id="CAJGYM010000005">
    <property type="protein sequence ID" value="CAD6186953.1"/>
    <property type="molecule type" value="Genomic_DNA"/>
</dbReference>
<evidence type="ECO:0000256" key="1">
    <source>
        <dbReference type="ARBA" id="ARBA00004167"/>
    </source>
</evidence>
<dbReference type="GO" id="GO:0004714">
    <property type="term" value="F:transmembrane receptor protein tyrosine kinase activity"/>
    <property type="evidence" value="ECO:0007669"/>
    <property type="project" value="TreeGrafter"/>
</dbReference>
<proteinExistence type="predicted"/>
<keyword evidence="3" id="KW-0472">Membrane</keyword>
<dbReference type="OrthoDB" id="4062651at2759"/>
<dbReference type="InterPro" id="IPR011009">
    <property type="entry name" value="Kinase-like_dom_sf"/>
</dbReference>
<dbReference type="InterPro" id="IPR017441">
    <property type="entry name" value="Protein_kinase_ATP_BS"/>
</dbReference>
<dbReference type="GO" id="GO:0007169">
    <property type="term" value="P:cell surface receptor protein tyrosine kinase signaling pathway"/>
    <property type="evidence" value="ECO:0007669"/>
    <property type="project" value="TreeGrafter"/>
</dbReference>
<sequence>MKLFLAIFLVVLIEKGSSECSCKTNASECVVSSKMSLKGRIQAIKDVNSTELLETVIVVYVVGLENVNGQKYDLLQNESSLTIDWLPMNHDVIEPSRAPPKLKSVQMVDVGNSTLAIVVELLFDVLNMKLRSTYEIRINSVYDKECGRMVPLTSKASLNVTFACERILNADCKNAVKIDHHPVCNLMRNYHTKVVETGDLREVDVLVSVERQRQKKIKYFAVHYGQCEHEDEVEQGCILDLQKSQTSRFCVTNKSNCPHDRSYNVTISPFIEGRYGIQVCGVIDKRFEYPPIVGGVSKIVADQLYLSSTAMSMSVVASSADSLTRTLFGYAVVIAMLILILLLLLIYKCAMGKIVCCRRQKKSDIFTMDETSVILFEDKVLGKGRFGTVYLGQLSSDWHGPVILDELQRVAVKSSRNVDKQQRQVFFDEMEGAKYVGRHSRFIAFIGTIPTQKGLLHVMEYCSNGNLLDYLTCRRNYMLQLQQRGINLNGSLTDLEDVEFDDVVSTQDLHRIASQICCGMMYLSSKGIVHNALSGRHVLITSDHSAKIADFGFISTPNTKTNWSYGVVLWELFTLGGSPYCKIPDEGIRSLIEKGYRLQKPENCLLTIYQLMRECWYDSPTERPTFSLIAARLSQLVTSEPPEAFKFLSISTSCDYYSDEPIRRESVADAVAADSTELISESARLLGFRR</sequence>
<dbReference type="PANTHER" id="PTHR24416:SF611">
    <property type="entry name" value="TYROSINE-PROTEIN KINASE TRANSMEMBRANE RECEPTOR ROR"/>
    <property type="match status" value="1"/>
</dbReference>
<evidence type="ECO:0000313" key="7">
    <source>
        <dbReference type="Proteomes" id="UP000835052"/>
    </source>
</evidence>
<dbReference type="PANTHER" id="PTHR24416">
    <property type="entry name" value="TYROSINE-PROTEIN KINASE RECEPTOR"/>
    <property type="match status" value="1"/>
</dbReference>
<feature type="binding site" evidence="2">
    <location>
        <position position="413"/>
    </location>
    <ligand>
        <name>ATP</name>
        <dbReference type="ChEBI" id="CHEBI:30616"/>
    </ligand>
</feature>
<dbReference type="Gene3D" id="1.10.510.10">
    <property type="entry name" value="Transferase(Phosphotransferase) domain 1"/>
    <property type="match status" value="2"/>
</dbReference>
<accession>A0A8S1GW24</accession>
<evidence type="ECO:0000313" key="6">
    <source>
        <dbReference type="EMBL" id="CAD6186953.1"/>
    </source>
</evidence>
<dbReference type="PROSITE" id="PS00107">
    <property type="entry name" value="PROTEIN_KINASE_ATP"/>
    <property type="match status" value="1"/>
</dbReference>
<dbReference type="AlphaFoldDB" id="A0A8S1GW24"/>
<comment type="subcellular location">
    <subcellularLocation>
        <location evidence="1">Membrane</location>
        <topology evidence="1">Single-pass membrane protein</topology>
    </subcellularLocation>
</comment>
<keyword evidence="3" id="KW-1133">Transmembrane helix</keyword>
<feature type="signal peptide" evidence="4">
    <location>
        <begin position="1"/>
        <end position="18"/>
    </location>
</feature>
<evidence type="ECO:0000256" key="2">
    <source>
        <dbReference type="PROSITE-ProRule" id="PRU10141"/>
    </source>
</evidence>
<feature type="chain" id="PRO_5035887182" description="Protein kinase domain-containing protein" evidence="4">
    <location>
        <begin position="19"/>
        <end position="690"/>
    </location>
</feature>
<feature type="transmembrane region" description="Helical" evidence="3">
    <location>
        <begin position="327"/>
        <end position="350"/>
    </location>
</feature>
<reference evidence="6" key="1">
    <citation type="submission" date="2020-10" db="EMBL/GenBank/DDBJ databases">
        <authorList>
            <person name="Kikuchi T."/>
        </authorList>
    </citation>
    <scope>NUCLEOTIDE SEQUENCE</scope>
    <source>
        <strain evidence="6">NKZ352</strain>
    </source>
</reference>
<keyword evidence="2" id="KW-0067">ATP-binding</keyword>
<gene>
    <name evidence="6" type="ORF">CAUJ_LOCUS2872</name>
</gene>
<dbReference type="Gene3D" id="3.30.200.20">
    <property type="entry name" value="Phosphorylase Kinase, domain 1"/>
    <property type="match status" value="1"/>
</dbReference>
<dbReference type="Pfam" id="PF07714">
    <property type="entry name" value="PK_Tyr_Ser-Thr"/>
    <property type="match status" value="2"/>
</dbReference>
<organism evidence="6 7">
    <name type="scientific">Caenorhabditis auriculariae</name>
    <dbReference type="NCBI Taxonomy" id="2777116"/>
    <lineage>
        <taxon>Eukaryota</taxon>
        <taxon>Metazoa</taxon>
        <taxon>Ecdysozoa</taxon>
        <taxon>Nematoda</taxon>
        <taxon>Chromadorea</taxon>
        <taxon>Rhabditida</taxon>
        <taxon>Rhabditina</taxon>
        <taxon>Rhabditomorpha</taxon>
        <taxon>Rhabditoidea</taxon>
        <taxon>Rhabditidae</taxon>
        <taxon>Peloderinae</taxon>
        <taxon>Caenorhabditis</taxon>
    </lineage>
</organism>
<dbReference type="InterPro" id="IPR050122">
    <property type="entry name" value="RTK"/>
</dbReference>
<dbReference type="PRINTS" id="PR00109">
    <property type="entry name" value="TYRKINASE"/>
</dbReference>
<dbReference type="InterPro" id="IPR001245">
    <property type="entry name" value="Ser-Thr/Tyr_kinase_cat_dom"/>
</dbReference>
<evidence type="ECO:0000259" key="5">
    <source>
        <dbReference type="PROSITE" id="PS50011"/>
    </source>
</evidence>
<dbReference type="PROSITE" id="PS50011">
    <property type="entry name" value="PROTEIN_KINASE_DOM"/>
    <property type="match status" value="1"/>
</dbReference>
<keyword evidence="7" id="KW-1185">Reference proteome</keyword>
<evidence type="ECO:0000256" key="4">
    <source>
        <dbReference type="SAM" id="SignalP"/>
    </source>
</evidence>
<dbReference type="GO" id="GO:0043235">
    <property type="term" value="C:receptor complex"/>
    <property type="evidence" value="ECO:0007669"/>
    <property type="project" value="TreeGrafter"/>
</dbReference>
<keyword evidence="3" id="KW-0812">Transmembrane</keyword>
<dbReference type="InterPro" id="IPR000719">
    <property type="entry name" value="Prot_kinase_dom"/>
</dbReference>
<keyword evidence="2" id="KW-0547">Nucleotide-binding</keyword>